<evidence type="ECO:0000256" key="7">
    <source>
        <dbReference type="SAM" id="MobiDB-lite"/>
    </source>
</evidence>
<protein>
    <recommendedName>
        <fullName evidence="10">Cenp-O kinetochore centromere component</fullName>
    </recommendedName>
</protein>
<evidence type="ECO:0000256" key="1">
    <source>
        <dbReference type="ARBA" id="ARBA00004123"/>
    </source>
</evidence>
<dbReference type="InParanoid" id="A0A1J7ITJ9"/>
<reference evidence="8 9" key="1">
    <citation type="submission" date="2016-10" db="EMBL/GenBank/DDBJ databases">
        <title>Draft genome sequence of Coniochaeta ligniaria NRRL30616, a lignocellulolytic fungus for bioabatement of inhibitors in plant biomass hydrolysates.</title>
        <authorList>
            <consortium name="DOE Joint Genome Institute"/>
            <person name="Jimenez D.J."/>
            <person name="Hector R.E."/>
            <person name="Riley R."/>
            <person name="Sun H."/>
            <person name="Grigoriev I.V."/>
            <person name="Van Elsas J.D."/>
            <person name="Nichols N.N."/>
        </authorList>
    </citation>
    <scope>NUCLEOTIDE SEQUENCE [LARGE SCALE GENOMIC DNA]</scope>
    <source>
        <strain evidence="8 9">NRRL 30616</strain>
    </source>
</reference>
<feature type="region of interest" description="Disordered" evidence="7">
    <location>
        <begin position="207"/>
        <end position="250"/>
    </location>
</feature>
<keyword evidence="4" id="KW-0158">Chromosome</keyword>
<evidence type="ECO:0000256" key="4">
    <source>
        <dbReference type="ARBA" id="ARBA00022454"/>
    </source>
</evidence>
<gene>
    <name evidence="8" type="ORF">CONLIGDRAFT_660782</name>
</gene>
<evidence type="ECO:0000256" key="3">
    <source>
        <dbReference type="ARBA" id="ARBA00007321"/>
    </source>
</evidence>
<feature type="compositionally biased region" description="Acidic residues" evidence="7">
    <location>
        <begin position="232"/>
        <end position="243"/>
    </location>
</feature>
<dbReference type="GO" id="GO:0031511">
    <property type="term" value="C:Mis6-Sim4 complex"/>
    <property type="evidence" value="ECO:0007669"/>
    <property type="project" value="TreeGrafter"/>
</dbReference>
<keyword evidence="9" id="KW-1185">Reference proteome</keyword>
<dbReference type="InterPro" id="IPR018464">
    <property type="entry name" value="CENP-O"/>
</dbReference>
<feature type="compositionally biased region" description="Basic and acidic residues" evidence="7">
    <location>
        <begin position="219"/>
        <end position="229"/>
    </location>
</feature>
<evidence type="ECO:0000313" key="8">
    <source>
        <dbReference type="EMBL" id="OIW30822.1"/>
    </source>
</evidence>
<dbReference type="OrthoDB" id="10050372at2759"/>
<name>A0A1J7ITJ9_9PEZI</name>
<proteinExistence type="inferred from homology"/>
<organism evidence="8 9">
    <name type="scientific">Coniochaeta ligniaria NRRL 30616</name>
    <dbReference type="NCBI Taxonomy" id="1408157"/>
    <lineage>
        <taxon>Eukaryota</taxon>
        <taxon>Fungi</taxon>
        <taxon>Dikarya</taxon>
        <taxon>Ascomycota</taxon>
        <taxon>Pezizomycotina</taxon>
        <taxon>Sordariomycetes</taxon>
        <taxon>Sordariomycetidae</taxon>
        <taxon>Coniochaetales</taxon>
        <taxon>Coniochaetaceae</taxon>
        <taxon>Coniochaeta</taxon>
    </lineage>
</organism>
<dbReference type="AlphaFoldDB" id="A0A1J7ITJ9"/>
<dbReference type="Proteomes" id="UP000182658">
    <property type="component" value="Unassembled WGS sequence"/>
</dbReference>
<evidence type="ECO:0000256" key="6">
    <source>
        <dbReference type="ARBA" id="ARBA00023328"/>
    </source>
</evidence>
<dbReference type="STRING" id="1408157.A0A1J7ITJ9"/>
<dbReference type="Pfam" id="PF09496">
    <property type="entry name" value="CENP-O"/>
    <property type="match status" value="1"/>
</dbReference>
<comment type="subcellular location">
    <subcellularLocation>
        <location evidence="2">Chromosome</location>
        <location evidence="2">Centromere</location>
    </subcellularLocation>
    <subcellularLocation>
        <location evidence="1">Nucleus</location>
    </subcellularLocation>
</comment>
<keyword evidence="5" id="KW-0539">Nucleus</keyword>
<evidence type="ECO:0000256" key="5">
    <source>
        <dbReference type="ARBA" id="ARBA00023242"/>
    </source>
</evidence>
<accession>A0A1J7ITJ9</accession>
<dbReference type="EMBL" id="KV875096">
    <property type="protein sequence ID" value="OIW30822.1"/>
    <property type="molecule type" value="Genomic_DNA"/>
</dbReference>
<evidence type="ECO:0000313" key="9">
    <source>
        <dbReference type="Proteomes" id="UP000182658"/>
    </source>
</evidence>
<sequence length="326" mass="36022">MPAESFSEPSALDDEITSLKRRAKQLRADIKTHVSTLASAYAPEDQEDVPTGLLDVISQQQAHVQESLWRIGAGVTAFRAKDPDPRAVDGGAILGIRLEIMRSGRFLQPYVVLLNRPYGAKGGSEADEYVAKTYLRVHRHTVPNCIPLGGLAARYLPPPTVTATGDEDAPAKRKIQDLTLFVKELRQRLVAYHNRLGAVADMRKAAGLGGDEKKRKRKRNEDTTTREPPQEPSEEDESQEDGINDSGPPRIVEISLADAEAQQIKIDWNNGDVCRLVIDTGGKVEKCVMYGAQGRDMPAAREFLQRITRVEGLPESIRRKRGLEPA</sequence>
<comment type="similarity">
    <text evidence="3">Belongs to the CENP-O/MCM21 family.</text>
</comment>
<evidence type="ECO:0000256" key="2">
    <source>
        <dbReference type="ARBA" id="ARBA00004584"/>
    </source>
</evidence>
<keyword evidence="6" id="KW-0137">Centromere</keyword>
<dbReference type="GO" id="GO:0005634">
    <property type="term" value="C:nucleus"/>
    <property type="evidence" value="ECO:0007669"/>
    <property type="project" value="UniProtKB-SubCell"/>
</dbReference>
<dbReference type="PANTHER" id="PTHR14582:SF1">
    <property type="entry name" value="CENTROMERE PROTEIN O"/>
    <property type="match status" value="1"/>
</dbReference>
<dbReference type="PANTHER" id="PTHR14582">
    <property type="entry name" value="INNER KINETOCHORE SUBUNIT MAL2"/>
    <property type="match status" value="1"/>
</dbReference>
<evidence type="ECO:0008006" key="10">
    <source>
        <dbReference type="Google" id="ProtNLM"/>
    </source>
</evidence>